<keyword evidence="1" id="KW-1133">Transmembrane helix</keyword>
<organism evidence="2 3">
    <name type="scientific">Candidatus Daviesbacteria bacterium GW2011_GWA2_40_9</name>
    <dbReference type="NCBI Taxonomy" id="1618424"/>
    <lineage>
        <taxon>Bacteria</taxon>
        <taxon>Candidatus Daviesiibacteriota</taxon>
    </lineage>
</organism>
<evidence type="ECO:0000313" key="2">
    <source>
        <dbReference type="EMBL" id="KKR82775.1"/>
    </source>
</evidence>
<keyword evidence="1" id="KW-0472">Membrane</keyword>
<name>A0A0G0WET7_9BACT</name>
<feature type="transmembrane region" description="Helical" evidence="1">
    <location>
        <begin position="12"/>
        <end position="35"/>
    </location>
</feature>
<dbReference type="EMBL" id="LCAB01000009">
    <property type="protein sequence ID" value="KKR82775.1"/>
    <property type="molecule type" value="Genomic_DNA"/>
</dbReference>
<evidence type="ECO:0000256" key="1">
    <source>
        <dbReference type="SAM" id="Phobius"/>
    </source>
</evidence>
<dbReference type="Proteomes" id="UP000034601">
    <property type="component" value="Unassembled WGS sequence"/>
</dbReference>
<gene>
    <name evidence="2" type="ORF">UU29_C0009G0046</name>
</gene>
<evidence type="ECO:0000313" key="3">
    <source>
        <dbReference type="Proteomes" id="UP000034601"/>
    </source>
</evidence>
<dbReference type="Pfam" id="PF18895">
    <property type="entry name" value="T4SS_pilin"/>
    <property type="match status" value="1"/>
</dbReference>
<dbReference type="InterPro" id="IPR043993">
    <property type="entry name" value="T4SS_pilin"/>
</dbReference>
<proteinExistence type="predicted"/>
<feature type="transmembrane region" description="Helical" evidence="1">
    <location>
        <begin position="55"/>
        <end position="73"/>
    </location>
</feature>
<sequence length="102" mass="10872">MNAPGILQLQKLLQQLIGMIVPLAFIALTVMLVWGGIKYITSGGDSKALSSANATVTWALLGILFLVIAWLVLRLIEAFTGVQVTQFCLGFPGAETFCGSTE</sequence>
<reference evidence="2 3" key="1">
    <citation type="journal article" date="2015" name="Nature">
        <title>rRNA introns, odd ribosomes, and small enigmatic genomes across a large radiation of phyla.</title>
        <authorList>
            <person name="Brown C.T."/>
            <person name="Hug L.A."/>
            <person name="Thomas B.C."/>
            <person name="Sharon I."/>
            <person name="Castelle C.J."/>
            <person name="Singh A."/>
            <person name="Wilkins M.J."/>
            <person name="Williams K.H."/>
            <person name="Banfield J.F."/>
        </authorList>
    </citation>
    <scope>NUCLEOTIDE SEQUENCE [LARGE SCALE GENOMIC DNA]</scope>
</reference>
<keyword evidence="1" id="KW-0812">Transmembrane</keyword>
<dbReference type="AlphaFoldDB" id="A0A0G0WET7"/>
<comment type="caution">
    <text evidence="2">The sequence shown here is derived from an EMBL/GenBank/DDBJ whole genome shotgun (WGS) entry which is preliminary data.</text>
</comment>
<accession>A0A0G0WET7</accession>
<protein>
    <submittedName>
        <fullName evidence="2">Uncharacterized protein</fullName>
    </submittedName>
</protein>